<keyword evidence="4" id="KW-0677">Repeat</keyword>
<reference evidence="9" key="1">
    <citation type="submission" date="2025-08" db="UniProtKB">
        <authorList>
            <consortium name="Ensembl"/>
        </authorList>
    </citation>
    <scope>IDENTIFICATION</scope>
</reference>
<evidence type="ECO:0000259" key="8">
    <source>
        <dbReference type="PROSITE" id="PS51111"/>
    </source>
</evidence>
<dbReference type="PANTHER" id="PTHR46730:SF1">
    <property type="entry name" value="PLAT DOMAIN-CONTAINING PROTEIN"/>
    <property type="match status" value="1"/>
</dbReference>
<feature type="compositionally biased region" description="Gly residues" evidence="7">
    <location>
        <begin position="40"/>
        <end position="50"/>
    </location>
</feature>
<keyword evidence="3" id="KW-0812">Transmembrane</keyword>
<evidence type="ECO:0000313" key="9">
    <source>
        <dbReference type="Ensembl" id="ENSEBUP00000019293.1"/>
    </source>
</evidence>
<keyword evidence="6" id="KW-0472">Membrane</keyword>
<keyword evidence="10" id="KW-1185">Reference proteome</keyword>
<dbReference type="PROSITE" id="PS51111">
    <property type="entry name" value="REJ"/>
    <property type="match status" value="1"/>
</dbReference>
<evidence type="ECO:0000256" key="7">
    <source>
        <dbReference type="SAM" id="MobiDB-lite"/>
    </source>
</evidence>
<feature type="region of interest" description="Disordered" evidence="7">
    <location>
        <begin position="1"/>
        <end position="67"/>
    </location>
</feature>
<accession>A0A8C4QTV7</accession>
<evidence type="ECO:0000256" key="6">
    <source>
        <dbReference type="ARBA" id="ARBA00023136"/>
    </source>
</evidence>
<evidence type="ECO:0000256" key="3">
    <source>
        <dbReference type="ARBA" id="ARBA00022692"/>
    </source>
</evidence>
<comment type="similarity">
    <text evidence="2">Belongs to the polycystin family.</text>
</comment>
<comment type="subcellular location">
    <subcellularLocation>
        <location evidence="1">Membrane</location>
    </subcellularLocation>
</comment>
<name>A0A8C4QTV7_EPTBU</name>
<evidence type="ECO:0000256" key="5">
    <source>
        <dbReference type="ARBA" id="ARBA00022989"/>
    </source>
</evidence>
<dbReference type="GO" id="GO:0005261">
    <property type="term" value="F:monoatomic cation channel activity"/>
    <property type="evidence" value="ECO:0007669"/>
    <property type="project" value="TreeGrafter"/>
</dbReference>
<dbReference type="InterPro" id="IPR002859">
    <property type="entry name" value="PKD/REJ-like"/>
</dbReference>
<feature type="compositionally biased region" description="Basic and acidic residues" evidence="7">
    <location>
        <begin position="1"/>
        <end position="18"/>
    </location>
</feature>
<keyword evidence="5" id="KW-1133">Transmembrane helix</keyword>
<feature type="compositionally biased region" description="Basic residues" evidence="7">
    <location>
        <begin position="19"/>
        <end position="39"/>
    </location>
</feature>
<organism evidence="9 10">
    <name type="scientific">Eptatretus burgeri</name>
    <name type="common">Inshore hagfish</name>
    <dbReference type="NCBI Taxonomy" id="7764"/>
    <lineage>
        <taxon>Eukaryota</taxon>
        <taxon>Metazoa</taxon>
        <taxon>Chordata</taxon>
        <taxon>Craniata</taxon>
        <taxon>Vertebrata</taxon>
        <taxon>Cyclostomata</taxon>
        <taxon>Myxini</taxon>
        <taxon>Myxiniformes</taxon>
        <taxon>Myxinidae</taxon>
        <taxon>Eptatretinae</taxon>
        <taxon>Eptatretus</taxon>
    </lineage>
</organism>
<evidence type="ECO:0000256" key="2">
    <source>
        <dbReference type="ARBA" id="ARBA00007200"/>
    </source>
</evidence>
<protein>
    <recommendedName>
        <fullName evidence="8">REJ domain-containing protein</fullName>
    </recommendedName>
</protein>
<dbReference type="InterPro" id="IPR014010">
    <property type="entry name" value="REJ_dom"/>
</dbReference>
<feature type="domain" description="REJ" evidence="8">
    <location>
        <begin position="1"/>
        <end position="196"/>
    </location>
</feature>
<dbReference type="GO" id="GO:0006816">
    <property type="term" value="P:calcium ion transport"/>
    <property type="evidence" value="ECO:0007669"/>
    <property type="project" value="TreeGrafter"/>
</dbReference>
<reference evidence="9" key="2">
    <citation type="submission" date="2025-09" db="UniProtKB">
        <authorList>
            <consortium name="Ensembl"/>
        </authorList>
    </citation>
    <scope>IDENTIFICATION</scope>
</reference>
<evidence type="ECO:0000313" key="10">
    <source>
        <dbReference type="Proteomes" id="UP000694388"/>
    </source>
</evidence>
<evidence type="ECO:0000256" key="1">
    <source>
        <dbReference type="ARBA" id="ARBA00004370"/>
    </source>
</evidence>
<dbReference type="GO" id="GO:0005886">
    <property type="term" value="C:plasma membrane"/>
    <property type="evidence" value="ECO:0007669"/>
    <property type="project" value="TreeGrafter"/>
</dbReference>
<dbReference type="PANTHER" id="PTHR46730">
    <property type="entry name" value="POLYCYSTIN-1"/>
    <property type="match status" value="1"/>
</dbReference>
<dbReference type="Proteomes" id="UP000694388">
    <property type="component" value="Unplaced"/>
</dbReference>
<dbReference type="Pfam" id="PF02010">
    <property type="entry name" value="REJ"/>
    <property type="match status" value="1"/>
</dbReference>
<evidence type="ECO:0000256" key="4">
    <source>
        <dbReference type="ARBA" id="ARBA00022737"/>
    </source>
</evidence>
<dbReference type="Ensembl" id="ENSEBUT00000019869.1">
    <property type="protein sequence ID" value="ENSEBUP00000019293.1"/>
    <property type="gene ID" value="ENSEBUG00000012010.1"/>
</dbReference>
<proteinExistence type="inferred from homology"/>
<dbReference type="AlphaFoldDB" id="A0A8C4QTV7"/>
<sequence>MFERDFNRFGHGSVVEKNRGRRRRGRGGRRSGRGGRSGRGRGSGRGGRSGRGIRRDKEEEDSDKVSTSQTLRLLGGYLQAGQVYDVTAKVSVKNFVPVTAKYQFISNIPPYNGTCHAHPQNGTALETLFVITCTGWLDEGASIKRETQASENSTFVYTIVATSEGKEYTLSSSTSPETPSLFLPPGDHLNDYMLLVTSNICDEYDECAQHNMQLQVKRLTVETIKQTLENLTQPTSYLYMLANRGETKQVIQKLLLFLPYLNDLDDSKEKLVFSLISAAKSLNELKGLKKSIILKFVTGAEQDGGASDVSHIHTAACLSAPLPSSPGEKEKELSFEV</sequence>